<sequence length="212" mass="23232">MVCATVTPRAALRTKENCCRPRCEPSKSNFWLAVGTNAVHRKEVDFKTGSKFIHWLGQDLSISDLPKLWCVLLSCFGQARCARADESTNCAGDDPNAHFQEATKPETDEDVMRSSFRHFIAAPPNRQARLSMRDRPVCRCPGKVAPTYLHNGEHRAKMGFSDSQESPEHPSCDAAQSAISRVPGLCTLPGAAPNPFLHVARGSMGMQPPASL</sequence>
<dbReference type="EMBL" id="MU863632">
    <property type="protein sequence ID" value="KAK4102257.1"/>
    <property type="molecule type" value="Genomic_DNA"/>
</dbReference>
<dbReference type="Proteomes" id="UP001305647">
    <property type="component" value="Unassembled WGS sequence"/>
</dbReference>
<organism evidence="1 2">
    <name type="scientific">Parathielavia hyrcaniae</name>
    <dbReference type="NCBI Taxonomy" id="113614"/>
    <lineage>
        <taxon>Eukaryota</taxon>
        <taxon>Fungi</taxon>
        <taxon>Dikarya</taxon>
        <taxon>Ascomycota</taxon>
        <taxon>Pezizomycotina</taxon>
        <taxon>Sordariomycetes</taxon>
        <taxon>Sordariomycetidae</taxon>
        <taxon>Sordariales</taxon>
        <taxon>Chaetomiaceae</taxon>
        <taxon>Parathielavia</taxon>
    </lineage>
</organism>
<name>A0AAN6Q278_9PEZI</name>
<reference evidence="1" key="2">
    <citation type="submission" date="2023-05" db="EMBL/GenBank/DDBJ databases">
        <authorList>
            <consortium name="Lawrence Berkeley National Laboratory"/>
            <person name="Steindorff A."/>
            <person name="Hensen N."/>
            <person name="Bonometti L."/>
            <person name="Westerberg I."/>
            <person name="Brannstrom I.O."/>
            <person name="Guillou S."/>
            <person name="Cros-Aarteil S."/>
            <person name="Calhoun S."/>
            <person name="Haridas S."/>
            <person name="Kuo A."/>
            <person name="Mondo S."/>
            <person name="Pangilinan J."/>
            <person name="Riley R."/>
            <person name="Labutti K."/>
            <person name="Andreopoulos B."/>
            <person name="Lipzen A."/>
            <person name="Chen C."/>
            <person name="Yanf M."/>
            <person name="Daum C."/>
            <person name="Ng V."/>
            <person name="Clum A."/>
            <person name="Ohm R."/>
            <person name="Martin F."/>
            <person name="Silar P."/>
            <person name="Natvig D."/>
            <person name="Lalanne C."/>
            <person name="Gautier V."/>
            <person name="Ament-Velasquez S.L."/>
            <person name="Kruys A."/>
            <person name="Hutchinson M.I."/>
            <person name="Powell A.J."/>
            <person name="Barry K."/>
            <person name="Miller A.N."/>
            <person name="Grigoriev I.V."/>
            <person name="Debuchy R."/>
            <person name="Gladieux P."/>
            <person name="Thoren M.H."/>
            <person name="Johannesson H."/>
        </authorList>
    </citation>
    <scope>NUCLEOTIDE SEQUENCE</scope>
    <source>
        <strain evidence="1">CBS 757.83</strain>
    </source>
</reference>
<evidence type="ECO:0000313" key="1">
    <source>
        <dbReference type="EMBL" id="KAK4102257.1"/>
    </source>
</evidence>
<reference evidence="1" key="1">
    <citation type="journal article" date="2023" name="Mol. Phylogenet. Evol.">
        <title>Genome-scale phylogeny and comparative genomics of the fungal order Sordariales.</title>
        <authorList>
            <person name="Hensen N."/>
            <person name="Bonometti L."/>
            <person name="Westerberg I."/>
            <person name="Brannstrom I.O."/>
            <person name="Guillou S."/>
            <person name="Cros-Aarteil S."/>
            <person name="Calhoun S."/>
            <person name="Haridas S."/>
            <person name="Kuo A."/>
            <person name="Mondo S."/>
            <person name="Pangilinan J."/>
            <person name="Riley R."/>
            <person name="LaButti K."/>
            <person name="Andreopoulos B."/>
            <person name="Lipzen A."/>
            <person name="Chen C."/>
            <person name="Yan M."/>
            <person name="Daum C."/>
            <person name="Ng V."/>
            <person name="Clum A."/>
            <person name="Steindorff A."/>
            <person name="Ohm R.A."/>
            <person name="Martin F."/>
            <person name="Silar P."/>
            <person name="Natvig D.O."/>
            <person name="Lalanne C."/>
            <person name="Gautier V."/>
            <person name="Ament-Velasquez S.L."/>
            <person name="Kruys A."/>
            <person name="Hutchinson M.I."/>
            <person name="Powell A.J."/>
            <person name="Barry K."/>
            <person name="Miller A.N."/>
            <person name="Grigoriev I.V."/>
            <person name="Debuchy R."/>
            <person name="Gladieux P."/>
            <person name="Hiltunen Thoren M."/>
            <person name="Johannesson H."/>
        </authorList>
    </citation>
    <scope>NUCLEOTIDE SEQUENCE</scope>
    <source>
        <strain evidence="1">CBS 757.83</strain>
    </source>
</reference>
<keyword evidence="2" id="KW-1185">Reference proteome</keyword>
<evidence type="ECO:0000313" key="2">
    <source>
        <dbReference type="Proteomes" id="UP001305647"/>
    </source>
</evidence>
<gene>
    <name evidence="1" type="ORF">N658DRAFT_357159</name>
</gene>
<comment type="caution">
    <text evidence="1">The sequence shown here is derived from an EMBL/GenBank/DDBJ whole genome shotgun (WGS) entry which is preliminary data.</text>
</comment>
<proteinExistence type="predicted"/>
<accession>A0AAN6Q278</accession>
<protein>
    <submittedName>
        <fullName evidence="1">Uncharacterized protein</fullName>
    </submittedName>
</protein>
<dbReference type="AlphaFoldDB" id="A0AAN6Q278"/>